<dbReference type="EMBL" id="CM042015">
    <property type="protein sequence ID" value="KAI3711184.1"/>
    <property type="molecule type" value="Genomic_DNA"/>
</dbReference>
<sequence length="626" mass="70769">MLSLSNSSKNVSIFFRSKRNHILSNRESRSISITTPVPTHDQISHLILDQKSAFEALDTFRWASKLPHFSHTQSTYRALVHKLCTFRQFDTIHQLLDEMPSSIGSPPDDDIFVTVIRGLGNARMVRQTINILNLISRFNEKPTLKIYNSILDVLVKVDIDIARGFYRRKMMACGVKGDMYTFGILTKGLCMTNRISDAFKLIQFMKKNDLPPNTVIYNTLLHALCKNGKLGIGRARSLMKEIVNPNSVTFNILITAYCKEDNIIQALVMLEKCFNLGFVPDIITITKVMELLFIKNRAMEAVEVLERVEKKGGEIDVVAYNTLIKGFCKIKKVKAAIRFLKEMELKGCLPNVDTYNSLIYGFCELGLFDSALDMFNEMKSVGIIWNFDTFDVLIRGFCSKGRVEDGYKILELMEDSKSGSLGHISPYNSIIYGFYKANRVDSALDFLTKMGTRFPRGVHRSSEVLACCEEGRMGNAKKIYDEMVLEGGVTSVVVYVSLIRGFCEGKMIKEAFEIVDEMVKCGYVPDVLILGGLINGLCGEGKVGSALLFLEDVIGRGWLVDSSCYSPLIDGFCKRGDKHKGLMLFMEMVEKGIVPNYFGWNCVVECFVREKRWVEGNNMLEWILET</sequence>
<evidence type="ECO:0000313" key="1">
    <source>
        <dbReference type="EMBL" id="KAI3711184.1"/>
    </source>
</evidence>
<protein>
    <submittedName>
        <fullName evidence="1">Uncharacterized protein</fullName>
    </submittedName>
</protein>
<organism evidence="1 2">
    <name type="scientific">Cichorium intybus</name>
    <name type="common">Chicory</name>
    <dbReference type="NCBI Taxonomy" id="13427"/>
    <lineage>
        <taxon>Eukaryota</taxon>
        <taxon>Viridiplantae</taxon>
        <taxon>Streptophyta</taxon>
        <taxon>Embryophyta</taxon>
        <taxon>Tracheophyta</taxon>
        <taxon>Spermatophyta</taxon>
        <taxon>Magnoliopsida</taxon>
        <taxon>eudicotyledons</taxon>
        <taxon>Gunneridae</taxon>
        <taxon>Pentapetalae</taxon>
        <taxon>asterids</taxon>
        <taxon>campanulids</taxon>
        <taxon>Asterales</taxon>
        <taxon>Asteraceae</taxon>
        <taxon>Cichorioideae</taxon>
        <taxon>Cichorieae</taxon>
        <taxon>Cichoriinae</taxon>
        <taxon>Cichorium</taxon>
    </lineage>
</organism>
<reference evidence="2" key="1">
    <citation type="journal article" date="2022" name="Mol. Ecol. Resour.">
        <title>The genomes of chicory, endive, great burdock and yacon provide insights into Asteraceae palaeo-polyploidization history and plant inulin production.</title>
        <authorList>
            <person name="Fan W."/>
            <person name="Wang S."/>
            <person name="Wang H."/>
            <person name="Wang A."/>
            <person name="Jiang F."/>
            <person name="Liu H."/>
            <person name="Zhao H."/>
            <person name="Xu D."/>
            <person name="Zhang Y."/>
        </authorList>
    </citation>
    <scope>NUCLEOTIDE SEQUENCE [LARGE SCALE GENOMIC DNA]</scope>
    <source>
        <strain evidence="2">cv. Punajuju</strain>
    </source>
</reference>
<comment type="caution">
    <text evidence="1">The sequence shown here is derived from an EMBL/GenBank/DDBJ whole genome shotgun (WGS) entry which is preliminary data.</text>
</comment>
<proteinExistence type="predicted"/>
<keyword evidence="2" id="KW-1185">Reference proteome</keyword>
<evidence type="ECO:0000313" key="2">
    <source>
        <dbReference type="Proteomes" id="UP001055811"/>
    </source>
</evidence>
<gene>
    <name evidence="1" type="ORF">L2E82_41075</name>
</gene>
<reference evidence="1 2" key="2">
    <citation type="journal article" date="2022" name="Mol. Ecol. Resour.">
        <title>The genomes of chicory, endive, great burdock and yacon provide insights into Asteraceae paleo-polyploidization history and plant inulin production.</title>
        <authorList>
            <person name="Fan W."/>
            <person name="Wang S."/>
            <person name="Wang H."/>
            <person name="Wang A."/>
            <person name="Jiang F."/>
            <person name="Liu H."/>
            <person name="Zhao H."/>
            <person name="Xu D."/>
            <person name="Zhang Y."/>
        </authorList>
    </citation>
    <scope>NUCLEOTIDE SEQUENCE [LARGE SCALE GENOMIC DNA]</scope>
    <source>
        <strain evidence="2">cv. Punajuju</strain>
        <tissue evidence="1">Leaves</tissue>
    </source>
</reference>
<dbReference type="Proteomes" id="UP001055811">
    <property type="component" value="Linkage Group LG07"/>
</dbReference>
<accession>A0ACB9AMB5</accession>
<name>A0ACB9AMB5_CICIN</name>